<name>A0AAX6ENA3_IRIPA</name>
<evidence type="ECO:0000256" key="5">
    <source>
        <dbReference type="ARBA" id="ARBA00022833"/>
    </source>
</evidence>
<dbReference type="PANTHER" id="PTHR46539">
    <property type="entry name" value="E3 UBIQUITIN-PROTEIN LIGASE ATL42"/>
    <property type="match status" value="1"/>
</dbReference>
<dbReference type="PANTHER" id="PTHR46539:SF9">
    <property type="entry name" value="RING-H2 FINGER PROTEIN ATL56"/>
    <property type="match status" value="1"/>
</dbReference>
<feature type="transmembrane region" description="Helical" evidence="10">
    <location>
        <begin position="12"/>
        <end position="34"/>
    </location>
</feature>
<keyword evidence="3" id="KW-0479">Metal-binding</keyword>
<evidence type="ECO:0000259" key="11">
    <source>
        <dbReference type="PROSITE" id="PS50089"/>
    </source>
</evidence>
<dbReference type="EMBL" id="JANAVB010017934">
    <property type="protein sequence ID" value="KAJ6830127.1"/>
    <property type="molecule type" value="Genomic_DNA"/>
</dbReference>
<evidence type="ECO:0000313" key="14">
    <source>
        <dbReference type="EMBL" id="KAJ6830127.1"/>
    </source>
</evidence>
<dbReference type="InterPro" id="IPR001841">
    <property type="entry name" value="Znf_RING"/>
</dbReference>
<dbReference type="GO" id="GO:0016020">
    <property type="term" value="C:membrane"/>
    <property type="evidence" value="ECO:0007669"/>
    <property type="project" value="UniProtKB-SubCell"/>
</dbReference>
<keyword evidence="4 8" id="KW-0863">Zinc-finger</keyword>
<evidence type="ECO:0000256" key="6">
    <source>
        <dbReference type="ARBA" id="ARBA00022989"/>
    </source>
</evidence>
<evidence type="ECO:0000313" key="15">
    <source>
        <dbReference type="EMBL" id="KAJ6833781.1"/>
    </source>
</evidence>
<dbReference type="PROSITE" id="PS50089">
    <property type="entry name" value="ZF_RING_2"/>
    <property type="match status" value="1"/>
</dbReference>
<organism evidence="12 16">
    <name type="scientific">Iris pallida</name>
    <name type="common">Sweet iris</name>
    <dbReference type="NCBI Taxonomy" id="29817"/>
    <lineage>
        <taxon>Eukaryota</taxon>
        <taxon>Viridiplantae</taxon>
        <taxon>Streptophyta</taxon>
        <taxon>Embryophyta</taxon>
        <taxon>Tracheophyta</taxon>
        <taxon>Spermatophyta</taxon>
        <taxon>Magnoliopsida</taxon>
        <taxon>Liliopsida</taxon>
        <taxon>Asparagales</taxon>
        <taxon>Iridaceae</taxon>
        <taxon>Iridoideae</taxon>
        <taxon>Irideae</taxon>
        <taxon>Iris</taxon>
    </lineage>
</organism>
<reference evidence="12" key="2">
    <citation type="submission" date="2023-04" db="EMBL/GenBank/DDBJ databases">
        <authorList>
            <person name="Bruccoleri R.E."/>
            <person name="Oakeley E.J."/>
            <person name="Faust A.-M."/>
            <person name="Dessus-Babus S."/>
            <person name="Altorfer M."/>
            <person name="Burckhardt D."/>
            <person name="Oertli M."/>
            <person name="Naumann U."/>
            <person name="Petersen F."/>
            <person name="Wong J."/>
        </authorList>
    </citation>
    <scope>NUCLEOTIDE SEQUENCE</scope>
    <source>
        <strain evidence="12">GSM-AAB239-AS_SAM_17_03QT</strain>
        <tissue evidence="12">Leaf</tissue>
    </source>
</reference>
<dbReference type="GO" id="GO:0008270">
    <property type="term" value="F:zinc ion binding"/>
    <property type="evidence" value="ECO:0007669"/>
    <property type="project" value="UniProtKB-KW"/>
</dbReference>
<keyword evidence="5" id="KW-0862">Zinc</keyword>
<evidence type="ECO:0000256" key="4">
    <source>
        <dbReference type="ARBA" id="ARBA00022771"/>
    </source>
</evidence>
<evidence type="ECO:0000313" key="12">
    <source>
        <dbReference type="EMBL" id="KAJ6805667.1"/>
    </source>
</evidence>
<protein>
    <submittedName>
        <fullName evidence="12">RING-H2 finger protein ATL56-like</fullName>
    </submittedName>
</protein>
<feature type="domain" description="RING-type" evidence="11">
    <location>
        <begin position="88"/>
        <end position="130"/>
    </location>
</feature>
<dbReference type="Gene3D" id="3.30.40.10">
    <property type="entry name" value="Zinc/RING finger domain, C3HC4 (zinc finger)"/>
    <property type="match status" value="1"/>
</dbReference>
<evidence type="ECO:0000256" key="3">
    <source>
        <dbReference type="ARBA" id="ARBA00022723"/>
    </source>
</evidence>
<evidence type="ECO:0000256" key="9">
    <source>
        <dbReference type="SAM" id="MobiDB-lite"/>
    </source>
</evidence>
<evidence type="ECO:0000313" key="13">
    <source>
        <dbReference type="EMBL" id="KAJ6817749.1"/>
    </source>
</evidence>
<feature type="region of interest" description="Disordered" evidence="9">
    <location>
        <begin position="47"/>
        <end position="68"/>
    </location>
</feature>
<reference evidence="12" key="1">
    <citation type="journal article" date="2023" name="GigaByte">
        <title>Genome assembly of the bearded iris, Iris pallida Lam.</title>
        <authorList>
            <person name="Bruccoleri R.E."/>
            <person name="Oakeley E.J."/>
            <person name="Faust A.M.E."/>
            <person name="Altorfer M."/>
            <person name="Dessus-Babus S."/>
            <person name="Burckhardt D."/>
            <person name="Oertli M."/>
            <person name="Naumann U."/>
            <person name="Petersen F."/>
            <person name="Wong J."/>
        </authorList>
    </citation>
    <scope>NUCLEOTIDE SEQUENCE</scope>
    <source>
        <strain evidence="12">GSM-AAB239-AS_SAM_17_03QT</strain>
    </source>
</reference>
<dbReference type="EMBL" id="JANAVB010014797">
    <property type="protein sequence ID" value="KAJ6833781.1"/>
    <property type="molecule type" value="Genomic_DNA"/>
</dbReference>
<dbReference type="Pfam" id="PF13639">
    <property type="entry name" value="zf-RING_2"/>
    <property type="match status" value="1"/>
</dbReference>
<dbReference type="SMART" id="SM00184">
    <property type="entry name" value="RING"/>
    <property type="match status" value="1"/>
</dbReference>
<keyword evidence="7 10" id="KW-0472">Membrane</keyword>
<accession>A0AAX6ENA3</accession>
<evidence type="ECO:0000256" key="2">
    <source>
        <dbReference type="ARBA" id="ARBA00022692"/>
    </source>
</evidence>
<gene>
    <name evidence="14" type="ORF">M6B38_125495</name>
    <name evidence="12" type="ORF">M6B38_180985</name>
    <name evidence="15" type="ORF">M6B38_338790</name>
    <name evidence="13" type="ORF">M6B38_408970</name>
</gene>
<dbReference type="EMBL" id="JANAVB010027599">
    <property type="protein sequence ID" value="KAJ6817749.1"/>
    <property type="molecule type" value="Genomic_DNA"/>
</dbReference>
<dbReference type="SUPFAM" id="SSF57850">
    <property type="entry name" value="RING/U-box"/>
    <property type="match status" value="1"/>
</dbReference>
<sequence>METRLLGISLQIMALAVVISVVLLILGMGVLVLIRASTVGVFSWGDSGRRDSDPGNAGSNGLSPDDLEKLPCYDYAVKDSKEDSSVECAVCLETFRDSQRCRLLPACKHSFHVECVDSWLLKASICPLCRTICAEQSGSGPG</sequence>
<comment type="subcellular location">
    <subcellularLocation>
        <location evidence="1">Membrane</location>
    </subcellularLocation>
</comment>
<evidence type="ECO:0000313" key="16">
    <source>
        <dbReference type="Proteomes" id="UP001140949"/>
    </source>
</evidence>
<dbReference type="InterPro" id="IPR013083">
    <property type="entry name" value="Znf_RING/FYVE/PHD"/>
</dbReference>
<keyword evidence="2 10" id="KW-0812">Transmembrane</keyword>
<dbReference type="Proteomes" id="UP001140949">
    <property type="component" value="Unassembled WGS sequence"/>
</dbReference>
<evidence type="ECO:0000256" key="1">
    <source>
        <dbReference type="ARBA" id="ARBA00004370"/>
    </source>
</evidence>
<dbReference type="EMBL" id="JANAVB010035385">
    <property type="protein sequence ID" value="KAJ6805667.1"/>
    <property type="molecule type" value="Genomic_DNA"/>
</dbReference>
<keyword evidence="6 10" id="KW-1133">Transmembrane helix</keyword>
<keyword evidence="16" id="KW-1185">Reference proteome</keyword>
<comment type="caution">
    <text evidence="12">The sequence shown here is derived from an EMBL/GenBank/DDBJ whole genome shotgun (WGS) entry which is preliminary data.</text>
</comment>
<evidence type="ECO:0000256" key="10">
    <source>
        <dbReference type="SAM" id="Phobius"/>
    </source>
</evidence>
<evidence type="ECO:0000256" key="7">
    <source>
        <dbReference type="ARBA" id="ARBA00023136"/>
    </source>
</evidence>
<proteinExistence type="predicted"/>
<dbReference type="AlphaFoldDB" id="A0AAX6ENA3"/>
<evidence type="ECO:0000256" key="8">
    <source>
        <dbReference type="PROSITE-ProRule" id="PRU00175"/>
    </source>
</evidence>